<feature type="compositionally biased region" description="Low complexity" evidence="2">
    <location>
        <begin position="152"/>
        <end position="161"/>
    </location>
</feature>
<dbReference type="InterPro" id="IPR005818">
    <property type="entry name" value="Histone_H1/H5_H15"/>
</dbReference>
<evidence type="ECO:0000313" key="4">
    <source>
        <dbReference type="EMBL" id="KAG1826804.1"/>
    </source>
</evidence>
<sequence length="247" mass="26659">MCATSKKFSTKAAEPGPGAKSAREATVSKSHHTTHPPWIDMITECITTTPDGTRHGVSRPTIKKFVDSKYHLEMNPLASSQLNRAIHHGADKGTFVLPKGPSGKVKLAPRQHIEAAKENAKPALKRSTAAKESHVIPIKAATKTAVKKTSRAAKPAATTAPAAPPKSRIERNITPLQRRLGRLVPPLAGRSEERPPLHGSQLRRLPQEGQLHQRLASGGQLPRRGLRGQQLRSRGSGRLLASNACYS</sequence>
<dbReference type="Proteomes" id="UP000807769">
    <property type="component" value="Unassembled WGS sequence"/>
</dbReference>
<evidence type="ECO:0000313" key="5">
    <source>
        <dbReference type="Proteomes" id="UP000807769"/>
    </source>
</evidence>
<feature type="region of interest" description="Disordered" evidence="2">
    <location>
        <begin position="1"/>
        <end position="36"/>
    </location>
</feature>
<dbReference type="GO" id="GO:0000786">
    <property type="term" value="C:nucleosome"/>
    <property type="evidence" value="ECO:0007669"/>
    <property type="project" value="InterPro"/>
</dbReference>
<accession>A0A9P7ENP7</accession>
<dbReference type="RefSeq" id="XP_041199651.1">
    <property type="nucleotide sequence ID" value="XM_041343714.1"/>
</dbReference>
<dbReference type="EMBL" id="JABBWG010000001">
    <property type="protein sequence ID" value="KAG1826804.1"/>
    <property type="molecule type" value="Genomic_DNA"/>
</dbReference>
<dbReference type="GO" id="GO:0003677">
    <property type="term" value="F:DNA binding"/>
    <property type="evidence" value="ECO:0007669"/>
    <property type="project" value="InterPro"/>
</dbReference>
<dbReference type="SMART" id="SM00526">
    <property type="entry name" value="H15"/>
    <property type="match status" value="1"/>
</dbReference>
<feature type="region of interest" description="Disordered" evidence="2">
    <location>
        <begin position="146"/>
        <end position="247"/>
    </location>
</feature>
<dbReference type="Pfam" id="PF00538">
    <property type="entry name" value="Linker_histone"/>
    <property type="match status" value="1"/>
</dbReference>
<dbReference type="InterPro" id="IPR036388">
    <property type="entry name" value="WH-like_DNA-bd_sf"/>
</dbReference>
<comment type="caution">
    <text evidence="4">The sequence shown here is derived from an EMBL/GenBank/DDBJ whole genome shotgun (WGS) entry which is preliminary data.</text>
</comment>
<dbReference type="SUPFAM" id="SSF46785">
    <property type="entry name" value="Winged helix' DNA-binding domain"/>
    <property type="match status" value="1"/>
</dbReference>
<dbReference type="OrthoDB" id="1110759at2759"/>
<dbReference type="InterPro" id="IPR036390">
    <property type="entry name" value="WH_DNA-bd_sf"/>
</dbReference>
<feature type="compositionally biased region" description="Low complexity" evidence="2">
    <location>
        <begin position="217"/>
        <end position="240"/>
    </location>
</feature>
<feature type="domain" description="H15" evidence="3">
    <location>
        <begin position="34"/>
        <end position="109"/>
    </location>
</feature>
<protein>
    <recommendedName>
        <fullName evidence="1">Histone H1</fullName>
    </recommendedName>
</protein>
<keyword evidence="5" id="KW-1185">Reference proteome</keyword>
<dbReference type="GeneID" id="64637730"/>
<organism evidence="4 5">
    <name type="scientific">Suillus subaureus</name>
    <dbReference type="NCBI Taxonomy" id="48587"/>
    <lineage>
        <taxon>Eukaryota</taxon>
        <taxon>Fungi</taxon>
        <taxon>Dikarya</taxon>
        <taxon>Basidiomycota</taxon>
        <taxon>Agaricomycotina</taxon>
        <taxon>Agaricomycetes</taxon>
        <taxon>Agaricomycetidae</taxon>
        <taxon>Boletales</taxon>
        <taxon>Suillineae</taxon>
        <taxon>Suillaceae</taxon>
        <taxon>Suillus</taxon>
    </lineage>
</organism>
<evidence type="ECO:0000256" key="1">
    <source>
        <dbReference type="ARBA" id="ARBA00020833"/>
    </source>
</evidence>
<dbReference type="AlphaFoldDB" id="A0A9P7ENP7"/>
<gene>
    <name evidence="4" type="ORF">BJ212DRAFT_6373</name>
</gene>
<name>A0A9P7ENP7_9AGAM</name>
<evidence type="ECO:0000256" key="2">
    <source>
        <dbReference type="SAM" id="MobiDB-lite"/>
    </source>
</evidence>
<proteinExistence type="predicted"/>
<reference evidence="4" key="1">
    <citation type="journal article" date="2020" name="New Phytol.">
        <title>Comparative genomics reveals dynamic genome evolution in host specialist ectomycorrhizal fungi.</title>
        <authorList>
            <person name="Lofgren L.A."/>
            <person name="Nguyen N.H."/>
            <person name="Vilgalys R."/>
            <person name="Ruytinx J."/>
            <person name="Liao H.L."/>
            <person name="Branco S."/>
            <person name="Kuo A."/>
            <person name="LaButti K."/>
            <person name="Lipzen A."/>
            <person name="Andreopoulos W."/>
            <person name="Pangilinan J."/>
            <person name="Riley R."/>
            <person name="Hundley H."/>
            <person name="Na H."/>
            <person name="Barry K."/>
            <person name="Grigoriev I.V."/>
            <person name="Stajich J.E."/>
            <person name="Kennedy P.G."/>
        </authorList>
    </citation>
    <scope>NUCLEOTIDE SEQUENCE</scope>
    <source>
        <strain evidence="4">MN1</strain>
    </source>
</reference>
<dbReference type="Gene3D" id="1.10.10.10">
    <property type="entry name" value="Winged helix-like DNA-binding domain superfamily/Winged helix DNA-binding domain"/>
    <property type="match status" value="1"/>
</dbReference>
<dbReference type="PROSITE" id="PS51504">
    <property type="entry name" value="H15"/>
    <property type="match status" value="1"/>
</dbReference>
<dbReference type="CDD" id="cd00073">
    <property type="entry name" value="H15"/>
    <property type="match status" value="1"/>
</dbReference>
<evidence type="ECO:0000259" key="3">
    <source>
        <dbReference type="PROSITE" id="PS51504"/>
    </source>
</evidence>
<dbReference type="GO" id="GO:0006334">
    <property type="term" value="P:nucleosome assembly"/>
    <property type="evidence" value="ECO:0007669"/>
    <property type="project" value="InterPro"/>
</dbReference>